<dbReference type="PANTHER" id="PTHR13318:SF95">
    <property type="entry name" value="F-BOX PROTEIN YLR352W"/>
    <property type="match status" value="1"/>
</dbReference>
<evidence type="ECO:0000313" key="2">
    <source>
        <dbReference type="RefSeq" id="XP_015524381.2"/>
    </source>
</evidence>
<organism evidence="2">
    <name type="scientific">Neodiprion lecontei</name>
    <name type="common">Redheaded pine sawfly</name>
    <dbReference type="NCBI Taxonomy" id="441921"/>
    <lineage>
        <taxon>Eukaryota</taxon>
        <taxon>Metazoa</taxon>
        <taxon>Ecdysozoa</taxon>
        <taxon>Arthropoda</taxon>
        <taxon>Hexapoda</taxon>
        <taxon>Insecta</taxon>
        <taxon>Pterygota</taxon>
        <taxon>Neoptera</taxon>
        <taxon>Endopterygota</taxon>
        <taxon>Hymenoptera</taxon>
        <taxon>Tenthredinoidea</taxon>
        <taxon>Diprionidae</taxon>
        <taxon>Diprioninae</taxon>
        <taxon>Neodiprion</taxon>
    </lineage>
</organism>
<dbReference type="SUPFAM" id="SSF52058">
    <property type="entry name" value="L domain-like"/>
    <property type="match status" value="1"/>
</dbReference>
<dbReference type="GO" id="GO:0019005">
    <property type="term" value="C:SCF ubiquitin ligase complex"/>
    <property type="evidence" value="ECO:0007669"/>
    <property type="project" value="TreeGrafter"/>
</dbReference>
<proteinExistence type="predicted"/>
<dbReference type="RefSeq" id="XP_015524381.2">
    <property type="nucleotide sequence ID" value="XM_015668895.2"/>
</dbReference>
<gene>
    <name evidence="2" type="primary">LOC107227679</name>
</gene>
<sequence length="493" mass="57021">MPKRKEPALLQDIAFDLMVSHCVNYCLRTSCHLDSKKLHRCIAKIKMQLFPLLPPNLSLVEDFCIKFFEMFKLSCWERSAMHRESYIAKALEIMMDVKIRNLRCSHAYLNYLDCNDLHRFRGLESLEIHTFPSYDVSGILEYFCLENLLELYLPQQCNNNDLAIIGSHCPLLQVLDVSNSPDVDDYGLQALKPCSDLRVLDFCFWRVSNVGVNDLLSAHPKLEELNVRKTVRLRMCVGLDFDVLSRPLTMVCPSMKRYCVRFKPITNEMLRALITLFPNLTYLRIYGQVEGDLRLLQKLKNLSALDFSGGVSHPSTNNLRQLLTIIGANISSLDMKNLYCIGVFLTQDDMNFLYESCKNVEYLTFVYERSSCGEKLVVPPFPKLKELDVEAKRVNNNRFPSHAAIEFGVLKQLETLRFENFGPIVKITESIMFDHVRFPNLKKVLCEEADEVGMRKINKIAKDNNLDFAMECQPWPSTYWDRLGFMSTGWILH</sequence>
<protein>
    <submittedName>
        <fullName evidence="2">Uncharacterized protein LOC107227679</fullName>
    </submittedName>
</protein>
<dbReference type="KEGG" id="nlo:107227679"/>
<reference evidence="2" key="1">
    <citation type="submission" date="2025-08" db="UniProtKB">
        <authorList>
            <consortium name="RefSeq"/>
        </authorList>
    </citation>
    <scope>IDENTIFICATION</scope>
    <source>
        <tissue evidence="2">Thorax and Abdomen</tissue>
    </source>
</reference>
<dbReference type="GeneID" id="107227679"/>
<dbReference type="OrthoDB" id="7662054at2759"/>
<name>A0A6J0CAG0_NEOLC</name>
<dbReference type="Proteomes" id="UP000829291">
    <property type="component" value="Chromosome 1"/>
</dbReference>
<dbReference type="InterPro" id="IPR032675">
    <property type="entry name" value="LRR_dom_sf"/>
</dbReference>
<dbReference type="InParanoid" id="A0A6J0CAG0"/>
<dbReference type="AlphaFoldDB" id="A0A6J0CAG0"/>
<dbReference type="GO" id="GO:0031146">
    <property type="term" value="P:SCF-dependent proteasomal ubiquitin-dependent protein catabolic process"/>
    <property type="evidence" value="ECO:0007669"/>
    <property type="project" value="TreeGrafter"/>
</dbReference>
<keyword evidence="1" id="KW-1185">Reference proteome</keyword>
<dbReference type="Gene3D" id="3.80.10.10">
    <property type="entry name" value="Ribonuclease Inhibitor"/>
    <property type="match status" value="2"/>
</dbReference>
<evidence type="ECO:0000313" key="1">
    <source>
        <dbReference type="Proteomes" id="UP000829291"/>
    </source>
</evidence>
<dbReference type="PANTHER" id="PTHR13318">
    <property type="entry name" value="PARTNER OF PAIRED, ISOFORM B-RELATED"/>
    <property type="match status" value="1"/>
</dbReference>
<accession>A0A6J0CAG0</accession>